<feature type="compositionally biased region" description="Basic residues" evidence="6">
    <location>
        <begin position="54"/>
        <end position="63"/>
    </location>
</feature>
<accession>A0A6A6J0R9</accession>
<reference evidence="8" key="1">
    <citation type="journal article" date="2020" name="Stud. Mycol.">
        <title>101 Dothideomycetes genomes: a test case for predicting lifestyles and emergence of pathogens.</title>
        <authorList>
            <person name="Haridas S."/>
            <person name="Albert R."/>
            <person name="Binder M."/>
            <person name="Bloem J."/>
            <person name="Labutti K."/>
            <person name="Salamov A."/>
            <person name="Andreopoulos B."/>
            <person name="Baker S."/>
            <person name="Barry K."/>
            <person name="Bills G."/>
            <person name="Bluhm B."/>
            <person name="Cannon C."/>
            <person name="Castanera R."/>
            <person name="Culley D."/>
            <person name="Daum C."/>
            <person name="Ezra D."/>
            <person name="Gonzalez J."/>
            <person name="Henrissat B."/>
            <person name="Kuo A."/>
            <person name="Liang C."/>
            <person name="Lipzen A."/>
            <person name="Lutzoni F."/>
            <person name="Magnuson J."/>
            <person name="Mondo S."/>
            <person name="Nolan M."/>
            <person name="Ohm R."/>
            <person name="Pangilinan J."/>
            <person name="Park H.-J."/>
            <person name="Ramirez L."/>
            <person name="Alfaro M."/>
            <person name="Sun H."/>
            <person name="Tritt A."/>
            <person name="Yoshinaga Y."/>
            <person name="Zwiers L.-H."/>
            <person name="Turgeon B."/>
            <person name="Goodwin S."/>
            <person name="Spatafora J."/>
            <person name="Crous P."/>
            <person name="Grigoriev I."/>
        </authorList>
    </citation>
    <scope>NUCLEOTIDE SEQUENCE</scope>
    <source>
        <strain evidence="8">CBS 122368</strain>
    </source>
</reference>
<dbReference type="InterPro" id="IPR013700">
    <property type="entry name" value="AflR"/>
</dbReference>
<feature type="region of interest" description="Disordered" evidence="6">
    <location>
        <begin position="50"/>
        <end position="94"/>
    </location>
</feature>
<dbReference type="PANTHER" id="PTHR31069">
    <property type="entry name" value="OLEATE-ACTIVATED TRANSCRIPTION FACTOR 1-RELATED"/>
    <property type="match status" value="1"/>
</dbReference>
<sequence length="444" mass="47334">MPDEEPRRPGPGRPKLRTSCDGCGAAKLRCDRGQPECGRCLSHGVPCVYGFSRKMGKPPRQRLRSTPTQASSDQATAPDGDKLDNSSTTQSVTSNTISTAADVLTAWDAVDDAATELFVNLDAFDQTAPSLSAFAALDFAEWPTMDQFNDSLLSSDLHLAPTPAPQSPNLGGYSPHATSATPAAPLQPQPKKASLADSALTPLTNIPDHDCPREAYEILGSLSFFNLTKNRPVSTANRVPLDHVLRLSREASERLSRLLTCSCASFPNLALLYASIISRVLVWYQQAAVCMQGAAVIPDTAPAHVYTTQSSPISGAASGGPPSTCSSTAASTFSTAVTGKLISASLAQSPGLSVSPSRIAVGTFDVDDLRVQAALKIQLLLGEMRRAGRLIDQFTSHTIGAQRHSDESTLGGIDSLYQNLDSWLRGEHSRIANMMRSRLRELNT</sequence>
<feature type="compositionally biased region" description="Polar residues" evidence="6">
    <location>
        <begin position="64"/>
        <end position="75"/>
    </location>
</feature>
<dbReference type="OrthoDB" id="2328572at2759"/>
<feature type="region of interest" description="Disordered" evidence="6">
    <location>
        <begin position="159"/>
        <end position="194"/>
    </location>
</feature>
<evidence type="ECO:0000313" key="9">
    <source>
        <dbReference type="Proteomes" id="UP000800094"/>
    </source>
</evidence>
<dbReference type="CDD" id="cd00067">
    <property type="entry name" value="GAL4"/>
    <property type="match status" value="1"/>
</dbReference>
<evidence type="ECO:0000256" key="2">
    <source>
        <dbReference type="ARBA" id="ARBA00023015"/>
    </source>
</evidence>
<dbReference type="GO" id="GO:0000981">
    <property type="term" value="F:DNA-binding transcription factor activity, RNA polymerase II-specific"/>
    <property type="evidence" value="ECO:0007669"/>
    <property type="project" value="InterPro"/>
</dbReference>
<evidence type="ECO:0000256" key="6">
    <source>
        <dbReference type="SAM" id="MobiDB-lite"/>
    </source>
</evidence>
<dbReference type="RefSeq" id="XP_033691112.1">
    <property type="nucleotide sequence ID" value="XM_033819870.1"/>
</dbReference>
<keyword evidence="5" id="KW-0539">Nucleus</keyword>
<evidence type="ECO:0000313" key="8">
    <source>
        <dbReference type="EMBL" id="KAF2256108.1"/>
    </source>
</evidence>
<evidence type="ECO:0000256" key="5">
    <source>
        <dbReference type="ARBA" id="ARBA00023242"/>
    </source>
</evidence>
<dbReference type="GO" id="GO:0003677">
    <property type="term" value="F:DNA binding"/>
    <property type="evidence" value="ECO:0007669"/>
    <property type="project" value="UniProtKB-KW"/>
</dbReference>
<organism evidence="8 9">
    <name type="scientific">Trematosphaeria pertusa</name>
    <dbReference type="NCBI Taxonomy" id="390896"/>
    <lineage>
        <taxon>Eukaryota</taxon>
        <taxon>Fungi</taxon>
        <taxon>Dikarya</taxon>
        <taxon>Ascomycota</taxon>
        <taxon>Pezizomycotina</taxon>
        <taxon>Dothideomycetes</taxon>
        <taxon>Pleosporomycetidae</taxon>
        <taxon>Pleosporales</taxon>
        <taxon>Massarineae</taxon>
        <taxon>Trematosphaeriaceae</taxon>
        <taxon>Trematosphaeria</taxon>
    </lineage>
</organism>
<dbReference type="Pfam" id="PF08493">
    <property type="entry name" value="AflR"/>
    <property type="match status" value="1"/>
</dbReference>
<feature type="compositionally biased region" description="Low complexity" evidence="6">
    <location>
        <begin position="174"/>
        <end position="193"/>
    </location>
</feature>
<dbReference type="AlphaFoldDB" id="A0A6A6J0R9"/>
<dbReference type="GO" id="GO:0008270">
    <property type="term" value="F:zinc ion binding"/>
    <property type="evidence" value="ECO:0007669"/>
    <property type="project" value="InterPro"/>
</dbReference>
<dbReference type="EMBL" id="ML987189">
    <property type="protein sequence ID" value="KAF2256108.1"/>
    <property type="molecule type" value="Genomic_DNA"/>
</dbReference>
<feature type="domain" description="Zn(2)-C6 fungal-type" evidence="7">
    <location>
        <begin position="19"/>
        <end position="49"/>
    </location>
</feature>
<dbReference type="SUPFAM" id="SSF57701">
    <property type="entry name" value="Zn2/Cys6 DNA-binding domain"/>
    <property type="match status" value="1"/>
</dbReference>
<dbReference type="InterPro" id="IPR001138">
    <property type="entry name" value="Zn2Cys6_DnaBD"/>
</dbReference>
<dbReference type="GO" id="GO:0005634">
    <property type="term" value="C:nucleus"/>
    <property type="evidence" value="ECO:0007669"/>
    <property type="project" value="InterPro"/>
</dbReference>
<keyword evidence="3" id="KW-0238">DNA-binding</keyword>
<dbReference type="PRINTS" id="PR00755">
    <property type="entry name" value="AFLATOXINBRP"/>
</dbReference>
<dbReference type="InterPro" id="IPR036864">
    <property type="entry name" value="Zn2-C6_fun-type_DNA-bd_sf"/>
</dbReference>
<dbReference type="SMART" id="SM00066">
    <property type="entry name" value="GAL4"/>
    <property type="match status" value="1"/>
</dbReference>
<dbReference type="PANTHER" id="PTHR31069:SF31">
    <property type="entry name" value="MONODICTYPHENONE CLUSTER TRANSCRIPTION FACTOR-RELATED"/>
    <property type="match status" value="1"/>
</dbReference>
<dbReference type="GeneID" id="54573200"/>
<keyword evidence="1" id="KW-0479">Metal-binding</keyword>
<gene>
    <name evidence="8" type="ORF">BU26DRAFT_14427</name>
</gene>
<dbReference type="PROSITE" id="PS50048">
    <property type="entry name" value="ZN2_CY6_FUNGAL_2"/>
    <property type="match status" value="1"/>
</dbReference>
<evidence type="ECO:0000256" key="4">
    <source>
        <dbReference type="ARBA" id="ARBA00023163"/>
    </source>
</evidence>
<keyword evidence="2" id="KW-0805">Transcription regulation</keyword>
<proteinExistence type="predicted"/>
<dbReference type="Gene3D" id="4.10.240.10">
    <property type="entry name" value="Zn(2)-C6 fungal-type DNA-binding domain"/>
    <property type="match status" value="1"/>
</dbReference>
<dbReference type="Proteomes" id="UP000800094">
    <property type="component" value="Unassembled WGS sequence"/>
</dbReference>
<dbReference type="InterPro" id="IPR050675">
    <property type="entry name" value="OAF3"/>
</dbReference>
<protein>
    <recommendedName>
        <fullName evidence="7">Zn(2)-C6 fungal-type domain-containing protein</fullName>
    </recommendedName>
</protein>
<evidence type="ECO:0000256" key="1">
    <source>
        <dbReference type="ARBA" id="ARBA00022723"/>
    </source>
</evidence>
<evidence type="ECO:0000256" key="3">
    <source>
        <dbReference type="ARBA" id="ARBA00023125"/>
    </source>
</evidence>
<name>A0A6A6J0R9_9PLEO</name>
<dbReference type="Pfam" id="PF00172">
    <property type="entry name" value="Zn_clus"/>
    <property type="match status" value="1"/>
</dbReference>
<keyword evidence="4" id="KW-0804">Transcription</keyword>
<keyword evidence="9" id="KW-1185">Reference proteome</keyword>
<evidence type="ECO:0000259" key="7">
    <source>
        <dbReference type="PROSITE" id="PS50048"/>
    </source>
</evidence>
<dbReference type="GO" id="GO:0045122">
    <property type="term" value="P:aflatoxin biosynthetic process"/>
    <property type="evidence" value="ECO:0007669"/>
    <property type="project" value="InterPro"/>
</dbReference>